<proteinExistence type="predicted"/>
<gene>
    <name evidence="1" type="primary">Cap</name>
</gene>
<dbReference type="InterPro" id="IPR029053">
    <property type="entry name" value="Viral_coat"/>
</dbReference>
<accession>A0A2K9LUX9</accession>
<protein>
    <submittedName>
        <fullName evidence="1">Capsid</fullName>
    </submittedName>
</protein>
<reference evidence="1" key="1">
    <citation type="submission" date="2017-01" db="EMBL/GenBank/DDBJ databases">
        <title>High-throughput sequencing uncovers low homogeneity in the biogeography of single-stranded DNA viruses.</title>
        <authorList>
            <person name="Pearson V.M."/>
            <person name="Rokyta D.R."/>
        </authorList>
    </citation>
    <scope>NUCLEOTIDE SEQUENCE</scope>
</reference>
<name>A0A2K9LUX9_9VIRU</name>
<organism evidence="1">
    <name type="scientific">uncultured virus</name>
    <dbReference type="NCBI Taxonomy" id="340016"/>
    <lineage>
        <taxon>Viruses</taxon>
        <taxon>environmental samples</taxon>
    </lineage>
</organism>
<dbReference type="EMBL" id="KY487914">
    <property type="protein sequence ID" value="AUM61895.1"/>
    <property type="molecule type" value="Genomic_DNA"/>
</dbReference>
<evidence type="ECO:0000313" key="1">
    <source>
        <dbReference type="EMBL" id="AUM61895.1"/>
    </source>
</evidence>
<sequence>MKRAAAGTYPTYAQASKRLRKKVSSGGKPRAGYTSVARTRGAAVTGEMKYFDCYKTTTAVGVVTTTWPAGAMTDPTTTVNLGAAAVATPQCLFAPTVGSGLNQRIGRSVLVRKIKIHGQITAAASAQALSAWEPYLPQKVRLLVVQDQQTNAAQMTAAQLMNDAGAADTTINSYQNPNNFGRFRVLKDKDILIQDPNFVTEYPPEDTPYSRTNGLIRNFKIAINFKVPIKVQFNATNGGTVADIVDNSFHVLCACTGVSTNNPPSISYYSRIAYKE</sequence>
<dbReference type="Gene3D" id="2.60.120.20">
    <property type="match status" value="1"/>
</dbReference>